<dbReference type="GO" id="GO:0005524">
    <property type="term" value="F:ATP binding"/>
    <property type="evidence" value="ECO:0007669"/>
    <property type="project" value="UniProtKB-KW"/>
</dbReference>
<dbReference type="Pfam" id="PF00005">
    <property type="entry name" value="ABC_tran"/>
    <property type="match status" value="1"/>
</dbReference>
<reference evidence="6" key="1">
    <citation type="journal article" date="2019" name="Int. J. Syst. Evol. Microbiol.">
        <title>The Global Catalogue of Microorganisms (GCM) 10K type strain sequencing project: providing services to taxonomists for standard genome sequencing and annotation.</title>
        <authorList>
            <consortium name="The Broad Institute Genomics Platform"/>
            <consortium name="The Broad Institute Genome Sequencing Center for Infectious Disease"/>
            <person name="Wu L."/>
            <person name="Ma J."/>
        </authorList>
    </citation>
    <scope>NUCLEOTIDE SEQUENCE [LARGE SCALE GENOMIC DNA]</scope>
    <source>
        <strain evidence="6">JCM 19125</strain>
    </source>
</reference>
<dbReference type="Proteomes" id="UP001501521">
    <property type="component" value="Unassembled WGS sequence"/>
</dbReference>
<dbReference type="PROSITE" id="PS50893">
    <property type="entry name" value="ABC_TRANSPORTER_2"/>
    <property type="match status" value="1"/>
</dbReference>
<organism evidence="5 6">
    <name type="scientific">Tessaracoccus lubricantis</name>
    <dbReference type="NCBI Taxonomy" id="545543"/>
    <lineage>
        <taxon>Bacteria</taxon>
        <taxon>Bacillati</taxon>
        <taxon>Actinomycetota</taxon>
        <taxon>Actinomycetes</taxon>
        <taxon>Propionibacteriales</taxon>
        <taxon>Propionibacteriaceae</taxon>
        <taxon>Tessaracoccus</taxon>
    </lineage>
</organism>
<keyword evidence="3 5" id="KW-0067">ATP-binding</keyword>
<comment type="caution">
    <text evidence="5">The sequence shown here is derived from an EMBL/GenBank/DDBJ whole genome shotgun (WGS) entry which is preliminary data.</text>
</comment>
<dbReference type="InterPro" id="IPR003593">
    <property type="entry name" value="AAA+_ATPase"/>
</dbReference>
<evidence type="ECO:0000259" key="4">
    <source>
        <dbReference type="PROSITE" id="PS50893"/>
    </source>
</evidence>
<dbReference type="InterPro" id="IPR017911">
    <property type="entry name" value="MacB-like_ATP-bd"/>
</dbReference>
<evidence type="ECO:0000313" key="6">
    <source>
        <dbReference type="Proteomes" id="UP001501521"/>
    </source>
</evidence>
<dbReference type="InterPro" id="IPR017871">
    <property type="entry name" value="ABC_transporter-like_CS"/>
</dbReference>
<feature type="domain" description="ABC transporter" evidence="4">
    <location>
        <begin position="14"/>
        <end position="252"/>
    </location>
</feature>
<dbReference type="SMART" id="SM00382">
    <property type="entry name" value="AAA"/>
    <property type="match status" value="1"/>
</dbReference>
<keyword evidence="1" id="KW-0813">Transport</keyword>
<dbReference type="InterPro" id="IPR027417">
    <property type="entry name" value="P-loop_NTPase"/>
</dbReference>
<dbReference type="EMBL" id="BAABLV010000019">
    <property type="protein sequence ID" value="GAA4895768.1"/>
    <property type="molecule type" value="Genomic_DNA"/>
</dbReference>
<name>A0ABP9F8L9_9ACTN</name>
<evidence type="ECO:0000313" key="5">
    <source>
        <dbReference type="EMBL" id="GAA4895768.1"/>
    </source>
</evidence>
<sequence length="260" mass="28179">MVRRHALRSVTGMITTDKLSKTFSNAGTQQHVLKNLDLEIERGSFTVIMGPSGAGKSTLLYALSGMDRPTLGTVEFDGETISGYSEDKLAKFRRRHCGFMFQQIHLLDSLSVMDNVMAVGLLTGDRRTVKERGDKLFDLVGLSVADRRKFPGMLSGGEAARVALVRGLIAEPGVLFADEPTGQLNSEFSRIVLDLLAAVNATGQTVVMVTHDIRSAAYGSRILYLRDGTIQGELSLADLPQGDAAARQNATAEFLAEMGW</sequence>
<gene>
    <name evidence="5" type="ORF">GCM10025789_11680</name>
</gene>
<keyword evidence="2" id="KW-0547">Nucleotide-binding</keyword>
<dbReference type="InterPro" id="IPR015854">
    <property type="entry name" value="ABC_transpr_LolD-like"/>
</dbReference>
<protein>
    <submittedName>
        <fullName evidence="5">ABC transporter ATP-binding protein</fullName>
    </submittedName>
</protein>
<dbReference type="CDD" id="cd03255">
    <property type="entry name" value="ABC_MJ0796_LolCDE_FtsE"/>
    <property type="match status" value="1"/>
</dbReference>
<dbReference type="Gene3D" id="3.40.50.300">
    <property type="entry name" value="P-loop containing nucleotide triphosphate hydrolases"/>
    <property type="match status" value="1"/>
</dbReference>
<dbReference type="PROSITE" id="PS00211">
    <property type="entry name" value="ABC_TRANSPORTER_1"/>
    <property type="match status" value="1"/>
</dbReference>
<dbReference type="PANTHER" id="PTHR24220">
    <property type="entry name" value="IMPORT ATP-BINDING PROTEIN"/>
    <property type="match status" value="1"/>
</dbReference>
<evidence type="ECO:0000256" key="1">
    <source>
        <dbReference type="ARBA" id="ARBA00022448"/>
    </source>
</evidence>
<keyword evidence="6" id="KW-1185">Reference proteome</keyword>
<dbReference type="InterPro" id="IPR003439">
    <property type="entry name" value="ABC_transporter-like_ATP-bd"/>
</dbReference>
<proteinExistence type="predicted"/>
<evidence type="ECO:0000256" key="2">
    <source>
        <dbReference type="ARBA" id="ARBA00022741"/>
    </source>
</evidence>
<dbReference type="SUPFAM" id="SSF52540">
    <property type="entry name" value="P-loop containing nucleoside triphosphate hydrolases"/>
    <property type="match status" value="1"/>
</dbReference>
<accession>A0ABP9F8L9</accession>
<evidence type="ECO:0000256" key="3">
    <source>
        <dbReference type="ARBA" id="ARBA00022840"/>
    </source>
</evidence>